<reference evidence="3" key="1">
    <citation type="journal article" date="2019" name="Int. J. Syst. Evol. Microbiol.">
        <title>The Global Catalogue of Microorganisms (GCM) 10K type strain sequencing project: providing services to taxonomists for standard genome sequencing and annotation.</title>
        <authorList>
            <consortium name="The Broad Institute Genomics Platform"/>
            <consortium name="The Broad Institute Genome Sequencing Center for Infectious Disease"/>
            <person name="Wu L."/>
            <person name="Ma J."/>
        </authorList>
    </citation>
    <scope>NUCLEOTIDE SEQUENCE [LARGE SCALE GENOMIC DNA]</scope>
    <source>
        <strain evidence="3">JCM 6833</strain>
    </source>
</reference>
<sequence length="1473" mass="158056">MGFRTNARVELSLGGMWTDVTDYVYERDPISITRGRAGSATGPAEPASLTFTLDNRDGRFSPRNPTSPYFGVLGRNTPVRVSLPYGNTALTVTEGVGSGVETTDKPALDVTGDIDLRADIDANSWRGGEIMGKYFASGTDRSWIVTVNNYNLGILWSPNGTLEARKEAFSTAQLPNTGRVAVRVTLDVDNGAGGWTARFWTAPTMAGPWTQLGADVNGTGVTSIASTGTPVQIGEVTGINERAVWGRYFSAEIRNGIGGTVVASPDFSSASVGAASVTDAQGNVWTVRAETAVSDRRWRFHGEISKWPQAWDVSGRDRYVKVQGYGIRRRLTLNAPALHSTMYREHVSPARTSIVGYWPLEDSSNSTSFAGARPGVQPGRIEGTPALASYDGWTASDPIPEVRDGRLTFVPPYRTPNGTLSVRMFLYIAKAITQAETSLLYLETTENAPKFDVLLKSDGSLRVQVADGYDVLLHDTIVTFKMNQRGFVILQVDMVRNFTTNDLHCSVKVTDFNNDDTIEDGAPVPQWNFVMPGRRPGYLRKVVVGRDRGLGTGSVIVGHLMTSNDVNAWSNTLADIAAYNGETPENRITRLCAEEGVPFRLIRKGSIWSNAALMGDQRNNNLVGLLDEAAETDMGILTEPREFAGFTFRPRTSLVNQNAAIRLDYRAGHIAGDLRPVDDDDTTLNDITVSRNTGSSLRVEQASGPMSVQPPPNGVGRYSTEVGVSLERDELLTEQAGFRLRRGTVDEVRYPELSVKLHSPRVTDAMADELLRLDLGDRIDVGGFGVGLPPDDVSQMVEGYTESLRIMEYEITYNLSPYSPWVAAVTDQSRADTDGTTVAGVMPKPTDPYGNVVASWSGVGLADGTVVTNTTAGPGDRAFSTVTTGAFTVDAVAAPWSFADDFEDGNLTGWANTTPAVSVVAAAARTGALGMRQAANATQAGVASLNDATLPNGYAWADVRFDFRQVAHTSGNSPILTVQNRTGTDHADLFVNYNAGGVLGWDLTAVSGKTASLDLSVWRSYRVVVGFGANTWTMRLWIDGVEQTAAVATGKAPSDVQAMHFGGFGTDVNERHFDNIQVTLSEVNPLGTPPAAAPRIRMDQQAGAAAQLIWTGLGTLAEYAIRARLELSAYPSAGARLMSVHLANTSLSWYVDVTSAGIMRLRDPGGTAVALSGTPIPIGRELFVEAIADDGTVTVTVYDGSTSILSVASRAVPTTLEQVRFGSTTTAPTWPRLWWDEMSVRTPGAGTGTLFILTPDAPRWSVNPADYPADVRVAGERMTVTAAEDASITPNAFFNVDAAGWGGASATVARVTSPKPTGAVASLQITPNGTDTFGGAGSPFTAQGAITPGMTYTGSFWAYSPVLMPDMRPAVNWYNAAGTFLSTTFPPNVALYPGGWRYIEADMLAPANATMAAVWAWHGGKPTHAYYVWGVRLVPVFHRSLQVLTVQRAVNGVRKAQAEGTAVSIWDPRYPGY</sequence>
<name>A0ABP6CD87_9ACTN</name>
<accession>A0ABP6CD87</accession>
<evidence type="ECO:0000313" key="3">
    <source>
        <dbReference type="Proteomes" id="UP001501509"/>
    </source>
</evidence>
<organism evidence="2 3">
    <name type="scientific">Actinomadura fulvescens</name>
    <dbReference type="NCBI Taxonomy" id="46160"/>
    <lineage>
        <taxon>Bacteria</taxon>
        <taxon>Bacillati</taxon>
        <taxon>Actinomycetota</taxon>
        <taxon>Actinomycetes</taxon>
        <taxon>Streptosporangiales</taxon>
        <taxon>Thermomonosporaceae</taxon>
        <taxon>Actinomadura</taxon>
    </lineage>
</organism>
<comment type="caution">
    <text evidence="2">The sequence shown here is derived from an EMBL/GenBank/DDBJ whole genome shotgun (WGS) entry which is preliminary data.</text>
</comment>
<feature type="region of interest" description="Disordered" evidence="1">
    <location>
        <begin position="693"/>
        <end position="715"/>
    </location>
</feature>
<dbReference type="Gene3D" id="2.60.120.260">
    <property type="entry name" value="Galactose-binding domain-like"/>
    <property type="match status" value="1"/>
</dbReference>
<evidence type="ECO:0000313" key="2">
    <source>
        <dbReference type="EMBL" id="GAA2609645.1"/>
    </source>
</evidence>
<protein>
    <recommendedName>
        <fullName evidence="4">Minor tail protein</fullName>
    </recommendedName>
</protein>
<proteinExistence type="predicted"/>
<dbReference type="EMBL" id="BAAATD010000006">
    <property type="protein sequence ID" value="GAA2609645.1"/>
    <property type="molecule type" value="Genomic_DNA"/>
</dbReference>
<dbReference type="Proteomes" id="UP001501509">
    <property type="component" value="Unassembled WGS sequence"/>
</dbReference>
<gene>
    <name evidence="2" type="ORF">GCM10010411_49910</name>
</gene>
<evidence type="ECO:0008006" key="4">
    <source>
        <dbReference type="Google" id="ProtNLM"/>
    </source>
</evidence>
<dbReference type="RefSeq" id="WP_344544570.1">
    <property type="nucleotide sequence ID" value="NZ_BAAATD010000006.1"/>
</dbReference>
<evidence type="ECO:0000256" key="1">
    <source>
        <dbReference type="SAM" id="MobiDB-lite"/>
    </source>
</evidence>
<keyword evidence="3" id="KW-1185">Reference proteome</keyword>